<feature type="compositionally biased region" description="Low complexity" evidence="1">
    <location>
        <begin position="66"/>
        <end position="101"/>
    </location>
</feature>
<protein>
    <submittedName>
        <fullName evidence="2">Uncharacterized protein</fullName>
    </submittedName>
</protein>
<feature type="region of interest" description="Disordered" evidence="1">
    <location>
        <begin position="49"/>
        <end position="158"/>
    </location>
</feature>
<feature type="compositionally biased region" description="Gly residues" evidence="1">
    <location>
        <begin position="178"/>
        <end position="194"/>
    </location>
</feature>
<name>A0AAN9YGS0_9PEZI</name>
<proteinExistence type="predicted"/>
<comment type="caution">
    <text evidence="2">The sequence shown here is derived from an EMBL/GenBank/DDBJ whole genome shotgun (WGS) entry which is preliminary data.</text>
</comment>
<reference evidence="2 3" key="1">
    <citation type="journal article" date="2023" name="PLoS ONE">
        <title>Cytospora paraplurivora sp. nov. isolated from orchards with fruit tree decline syndrome in Ontario, Canada.</title>
        <authorList>
            <person name="Ilyukhin E."/>
            <person name="Nguyen H.D.T."/>
            <person name="Castle A.J."/>
            <person name="Ellouze W."/>
        </authorList>
    </citation>
    <scope>NUCLEOTIDE SEQUENCE [LARGE SCALE GENOMIC DNA]</scope>
    <source>
        <strain evidence="2 3">FDS-564</strain>
    </source>
</reference>
<feature type="region of interest" description="Disordered" evidence="1">
    <location>
        <begin position="173"/>
        <end position="255"/>
    </location>
</feature>
<evidence type="ECO:0000313" key="3">
    <source>
        <dbReference type="Proteomes" id="UP001320245"/>
    </source>
</evidence>
<feature type="compositionally biased region" description="Low complexity" evidence="1">
    <location>
        <begin position="235"/>
        <end position="249"/>
    </location>
</feature>
<dbReference type="EMBL" id="JAJSPL020000011">
    <property type="protein sequence ID" value="KAK7744183.1"/>
    <property type="molecule type" value="Genomic_DNA"/>
</dbReference>
<dbReference type="AlphaFoldDB" id="A0AAN9YGS0"/>
<sequence>MFRLPSPSNSDAAAARTAQKLLGLKRQQQIEIWLDEAVLWESSQGCAVGRSFGHIPADMRGPSSPPSSSSCSTSSSSAAAAPSSTTTAATTTTTSSSSSSSSHKEASLSDNTDPPPTPPCRVCNRQPTGSEGEVDDNEAAKQPTIAETSRKTRNSGLRIRQSICLLRSAMGSLKVTGGRTGGGGAGGAGGAGGGKCDRVDNDDDEVGKKGGEQARKNDPASSTRMFRVATDVVSSDDGPASGPDSSDAGGRQGLDGRLARLRRAQKLLERSSSQLKVG</sequence>
<feature type="compositionally biased region" description="Basic and acidic residues" evidence="1">
    <location>
        <begin position="206"/>
        <end position="218"/>
    </location>
</feature>
<dbReference type="Proteomes" id="UP001320245">
    <property type="component" value="Unassembled WGS sequence"/>
</dbReference>
<organism evidence="2 3">
    <name type="scientific">Cytospora paraplurivora</name>
    <dbReference type="NCBI Taxonomy" id="2898453"/>
    <lineage>
        <taxon>Eukaryota</taxon>
        <taxon>Fungi</taxon>
        <taxon>Dikarya</taxon>
        <taxon>Ascomycota</taxon>
        <taxon>Pezizomycotina</taxon>
        <taxon>Sordariomycetes</taxon>
        <taxon>Sordariomycetidae</taxon>
        <taxon>Diaporthales</taxon>
        <taxon>Cytosporaceae</taxon>
        <taxon>Cytospora</taxon>
    </lineage>
</organism>
<evidence type="ECO:0000313" key="2">
    <source>
        <dbReference type="EMBL" id="KAK7744183.1"/>
    </source>
</evidence>
<gene>
    <name evidence="2" type="ORF">SLS53_003704</name>
</gene>
<accession>A0AAN9YGS0</accession>
<keyword evidence="3" id="KW-1185">Reference proteome</keyword>
<evidence type="ECO:0000256" key="1">
    <source>
        <dbReference type="SAM" id="MobiDB-lite"/>
    </source>
</evidence>